<feature type="compositionally biased region" description="Low complexity" evidence="1">
    <location>
        <begin position="25"/>
        <end position="47"/>
    </location>
</feature>
<name>A0ABP0ZNS0_9ASCO</name>
<dbReference type="Proteomes" id="UP001497383">
    <property type="component" value="Chromosome 4"/>
</dbReference>
<sequence>MPSTAGDSTTTSATSNKKVKQLNRSKSSPIPTSSSNASLSSSTAAPAKSKKRVVSSDSTFALSRQDTVTTFPSRPTRKRTASSSGGGGRNMSINRAQILHRCNPATPNAMESPQTPTFSFFSAVVASPPPPSQSQQQTSHPDVSMSSSGSNSPTANGVVASPLVSLSSRFANYKLTSSNTANIPKHNSILSHTDYLTVDISRDGESIYSYDEEYGYSPSTRHSSVEYLGGENEFSKRKQGENEAYGDALVKPKRRSVRFSSEVKVQR</sequence>
<organism evidence="2 3">
    <name type="scientific">Lodderomyces beijingensis</name>
    <dbReference type="NCBI Taxonomy" id="1775926"/>
    <lineage>
        <taxon>Eukaryota</taxon>
        <taxon>Fungi</taxon>
        <taxon>Dikarya</taxon>
        <taxon>Ascomycota</taxon>
        <taxon>Saccharomycotina</taxon>
        <taxon>Pichiomycetes</taxon>
        <taxon>Debaryomycetaceae</taxon>
        <taxon>Candida/Lodderomyces clade</taxon>
        <taxon>Lodderomyces</taxon>
    </lineage>
</organism>
<protein>
    <submittedName>
        <fullName evidence="2">Uncharacterized protein</fullName>
    </submittedName>
</protein>
<keyword evidence="3" id="KW-1185">Reference proteome</keyword>
<gene>
    <name evidence="2" type="ORF">LODBEIA_P35570</name>
</gene>
<feature type="compositionally biased region" description="Polar residues" evidence="1">
    <location>
        <begin position="140"/>
        <end position="155"/>
    </location>
</feature>
<feature type="region of interest" description="Disordered" evidence="1">
    <location>
        <begin position="122"/>
        <end position="156"/>
    </location>
</feature>
<evidence type="ECO:0000313" key="2">
    <source>
        <dbReference type="EMBL" id="CAK9439435.1"/>
    </source>
</evidence>
<dbReference type="RefSeq" id="XP_066830495.1">
    <property type="nucleotide sequence ID" value="XM_066973680.1"/>
</dbReference>
<feature type="region of interest" description="Disordered" evidence="1">
    <location>
        <begin position="1"/>
        <end position="94"/>
    </location>
</feature>
<reference evidence="2 3" key="1">
    <citation type="submission" date="2024-03" db="EMBL/GenBank/DDBJ databases">
        <authorList>
            <person name="Brejova B."/>
        </authorList>
    </citation>
    <scope>NUCLEOTIDE SEQUENCE [LARGE SCALE GENOMIC DNA]</scope>
    <source>
        <strain evidence="2 3">CBS 14171</strain>
    </source>
</reference>
<feature type="compositionally biased region" description="Polar residues" evidence="1">
    <location>
        <begin position="55"/>
        <end position="73"/>
    </location>
</feature>
<evidence type="ECO:0000256" key="1">
    <source>
        <dbReference type="SAM" id="MobiDB-lite"/>
    </source>
</evidence>
<dbReference type="GeneID" id="92208753"/>
<accession>A0ABP0ZNS0</accession>
<feature type="compositionally biased region" description="Low complexity" evidence="1">
    <location>
        <begin position="1"/>
        <end position="15"/>
    </location>
</feature>
<dbReference type="EMBL" id="OZ022408">
    <property type="protein sequence ID" value="CAK9439435.1"/>
    <property type="molecule type" value="Genomic_DNA"/>
</dbReference>
<evidence type="ECO:0000313" key="3">
    <source>
        <dbReference type="Proteomes" id="UP001497383"/>
    </source>
</evidence>
<proteinExistence type="predicted"/>